<gene>
    <name evidence="5" type="ORF">EpCFBP13511_15800</name>
    <name evidence="4" type="ORF">IFT93_13160</name>
</gene>
<feature type="domain" description="Lysozyme inhibitor LprI-like N-terminal" evidence="3">
    <location>
        <begin position="35"/>
        <end position="128"/>
    </location>
</feature>
<dbReference type="OrthoDB" id="7340239at2"/>
<feature type="signal peptide" evidence="2">
    <location>
        <begin position="1"/>
        <end position="20"/>
    </location>
</feature>
<dbReference type="InterPro" id="IPR009739">
    <property type="entry name" value="LprI-like_N"/>
</dbReference>
<keyword evidence="7" id="KW-1185">Reference proteome</keyword>
<evidence type="ECO:0000313" key="7">
    <source>
        <dbReference type="Proteomes" id="UP000661012"/>
    </source>
</evidence>
<keyword evidence="2" id="KW-0732">Signal</keyword>
<dbReference type="Proteomes" id="UP000661012">
    <property type="component" value="Unassembled WGS sequence"/>
</dbReference>
<feature type="coiled-coil region" evidence="1">
    <location>
        <begin position="18"/>
        <end position="52"/>
    </location>
</feature>
<dbReference type="AlphaFoldDB" id="A0A3Q8HAI0"/>
<dbReference type="Pfam" id="PF07007">
    <property type="entry name" value="LprI"/>
    <property type="match status" value="1"/>
</dbReference>
<name>A0A3Q8HAI0_9GAMM</name>
<reference evidence="5 6" key="1">
    <citation type="journal article" date="2019" name="Sci. Rep.">
        <title>Differences in resource use lead to coexistence of seed-transmitted microbial populations.</title>
        <authorList>
            <person name="Torres-Cortes G."/>
            <person name="Garcia B.J."/>
            <person name="Compant S."/>
            <person name="Rezki S."/>
            <person name="Jones P."/>
            <person name="Preveaux A."/>
            <person name="Briand M."/>
            <person name="Roulet A."/>
            <person name="Bouchez O."/>
            <person name="Jacobson D."/>
            <person name="Barret M."/>
        </authorList>
    </citation>
    <scope>NUCLEOTIDE SEQUENCE [LARGE SCALE GENOMIC DNA]</scope>
    <source>
        <strain evidence="5 6">CFBP13511</strain>
    </source>
</reference>
<dbReference type="EMBL" id="QGAC01000015">
    <property type="protein sequence ID" value="TKJ88170.1"/>
    <property type="molecule type" value="Genomic_DNA"/>
</dbReference>
<dbReference type="STRING" id="1219360.GCA_001571305_03010"/>
<dbReference type="Gene3D" id="1.20.1270.180">
    <property type="match status" value="1"/>
</dbReference>
<proteinExistence type="predicted"/>
<evidence type="ECO:0000256" key="1">
    <source>
        <dbReference type="SAM" id="Coils"/>
    </source>
</evidence>
<dbReference type="PANTHER" id="PTHR39176">
    <property type="entry name" value="PERIPLASMIC PROTEIN-RELATED"/>
    <property type="match status" value="1"/>
</dbReference>
<keyword evidence="1" id="KW-0175">Coiled coil</keyword>
<accession>A0A3Q8HAI0</accession>
<dbReference type="PANTHER" id="PTHR39176:SF1">
    <property type="entry name" value="PERIPLASMIC PROTEIN"/>
    <property type="match status" value="1"/>
</dbReference>
<evidence type="ECO:0000313" key="5">
    <source>
        <dbReference type="EMBL" id="TKJ88170.1"/>
    </source>
</evidence>
<dbReference type="KEGG" id="epe:CI789_11690"/>
<evidence type="ECO:0000313" key="4">
    <source>
        <dbReference type="EMBL" id="MBD8107358.1"/>
    </source>
</evidence>
<feature type="chain" id="PRO_5030082126" evidence="2">
    <location>
        <begin position="21"/>
        <end position="139"/>
    </location>
</feature>
<evidence type="ECO:0000313" key="6">
    <source>
        <dbReference type="Proteomes" id="UP000306393"/>
    </source>
</evidence>
<organism evidence="5 6">
    <name type="scientific">Erwinia persicina</name>
    <dbReference type="NCBI Taxonomy" id="55211"/>
    <lineage>
        <taxon>Bacteria</taxon>
        <taxon>Pseudomonadati</taxon>
        <taxon>Pseudomonadota</taxon>
        <taxon>Gammaproteobacteria</taxon>
        <taxon>Enterobacterales</taxon>
        <taxon>Erwiniaceae</taxon>
        <taxon>Erwinia</taxon>
    </lineage>
</organism>
<comment type="caution">
    <text evidence="5">The sequence shown here is derived from an EMBL/GenBank/DDBJ whole genome shotgun (WGS) entry which is preliminary data.</text>
</comment>
<evidence type="ECO:0000259" key="3">
    <source>
        <dbReference type="Pfam" id="PF07007"/>
    </source>
</evidence>
<reference evidence="4 7" key="2">
    <citation type="journal article" date="2020" name="FEMS Microbiol. Ecol.">
        <title>Temporal dynamics of bacterial communities during seed development and maturation.</title>
        <authorList>
            <person name="Chesneau G."/>
            <person name="Torres-Cortes G."/>
            <person name="Briand M."/>
            <person name="Darrasse A."/>
            <person name="Preveaux A."/>
            <person name="Marais C."/>
            <person name="Jacques M.A."/>
            <person name="Shade A."/>
            <person name="Barret M."/>
        </authorList>
    </citation>
    <scope>NUCLEOTIDE SEQUENCE [LARGE SCALE GENOMIC DNA]</scope>
    <source>
        <strain evidence="4 7">CFBP13732</strain>
    </source>
</reference>
<dbReference type="EMBL" id="JACYNN010000008">
    <property type="protein sequence ID" value="MBD8107358.1"/>
    <property type="molecule type" value="Genomic_DNA"/>
</dbReference>
<sequence length="139" mass="15683">MIMKILFAGALLLIAATASGAERLRQDLDTQLERCQQQAVSTLENLQCYEAANTAWDSELNNQYKQLLAGQSPAAQAALKKAQRAWIGYRDSYFQGINHFYQQQQGTVWGPVAVESKLNVVRDKARDLYRLRNSTRMGD</sequence>
<dbReference type="Proteomes" id="UP000306393">
    <property type="component" value="Unassembled WGS sequence"/>
</dbReference>
<evidence type="ECO:0000256" key="2">
    <source>
        <dbReference type="SAM" id="SignalP"/>
    </source>
</evidence>
<protein>
    <submittedName>
        <fullName evidence="5">DUF1311 domain-containing protein</fullName>
    </submittedName>
</protein>